<evidence type="ECO:0008006" key="4">
    <source>
        <dbReference type="Google" id="ProtNLM"/>
    </source>
</evidence>
<protein>
    <recommendedName>
        <fullName evidence="4">Biogenesis of lysosome-related organelles complex 1 subunit 2</fullName>
    </recommendedName>
</protein>
<comment type="similarity">
    <text evidence="1">Belongs to the BLOC1S2 family.</text>
</comment>
<evidence type="ECO:0000313" key="3">
    <source>
        <dbReference type="Proteomes" id="UP001608902"/>
    </source>
</evidence>
<dbReference type="InterPro" id="IPR019269">
    <property type="entry name" value="BLOC1_su2"/>
</dbReference>
<organism evidence="2 3">
    <name type="scientific">Gnathostoma spinigerum</name>
    <dbReference type="NCBI Taxonomy" id="75299"/>
    <lineage>
        <taxon>Eukaryota</taxon>
        <taxon>Metazoa</taxon>
        <taxon>Ecdysozoa</taxon>
        <taxon>Nematoda</taxon>
        <taxon>Chromadorea</taxon>
        <taxon>Rhabditida</taxon>
        <taxon>Spirurina</taxon>
        <taxon>Gnathostomatomorpha</taxon>
        <taxon>Gnathostomatoidea</taxon>
        <taxon>Gnathostomatidae</taxon>
        <taxon>Gnathostoma</taxon>
    </lineage>
</organism>
<gene>
    <name evidence="2" type="ORF">AB6A40_000874</name>
</gene>
<sequence length="139" mass="15878">MAGVINERASTSTDIPLTPSITMLSSEMRYLANDMYQKVSVYLQGQIESTIDEYKLLEEMNNVTGQRYDDMKKVASNVASKLTLLNGKYESLRPYLQQIDEIDENTRRLEEAATMLDQYVTALENKLRSVQVMDVISPR</sequence>
<comment type="caution">
    <text evidence="2">The sequence shown here is derived from an EMBL/GenBank/DDBJ whole genome shotgun (WGS) entry which is preliminary data.</text>
</comment>
<evidence type="ECO:0000313" key="2">
    <source>
        <dbReference type="EMBL" id="MFH4974165.1"/>
    </source>
</evidence>
<dbReference type="Proteomes" id="UP001608902">
    <property type="component" value="Unassembled WGS sequence"/>
</dbReference>
<dbReference type="AlphaFoldDB" id="A0ABD6E2X9"/>
<dbReference type="PANTHER" id="PTHR46479">
    <property type="entry name" value="BIOGENESIS OF LYSOSOME-RELATED ORGANELLES COMPLEX 1 SUBUNIT 2"/>
    <property type="match status" value="1"/>
</dbReference>
<name>A0ABD6E2X9_9BILA</name>
<dbReference type="Pfam" id="PF10046">
    <property type="entry name" value="BLOC1_2"/>
    <property type="match status" value="1"/>
</dbReference>
<accession>A0ABD6E2X9</accession>
<reference evidence="2 3" key="1">
    <citation type="submission" date="2024-08" db="EMBL/GenBank/DDBJ databases">
        <title>Gnathostoma spinigerum genome.</title>
        <authorList>
            <person name="Gonzalez-Bertolin B."/>
            <person name="Monzon S."/>
            <person name="Zaballos A."/>
            <person name="Jimenez P."/>
            <person name="Dekumyoy P."/>
            <person name="Varona S."/>
            <person name="Cuesta I."/>
            <person name="Sumanam S."/>
            <person name="Adisakwattana P."/>
            <person name="Gasser R.B."/>
            <person name="Hernandez-Gonzalez A."/>
            <person name="Young N.D."/>
            <person name="Perteguer M.J."/>
        </authorList>
    </citation>
    <scope>NUCLEOTIDE SEQUENCE [LARGE SCALE GENOMIC DNA]</scope>
    <source>
        <strain evidence="2">AL3</strain>
        <tissue evidence="2">Liver</tissue>
    </source>
</reference>
<dbReference type="PANTHER" id="PTHR46479:SF1">
    <property type="entry name" value="BIOGENESIS OF LYSOSOME-RELATED ORGANELLES COMPLEX 1 SUBUNIT 2"/>
    <property type="match status" value="1"/>
</dbReference>
<keyword evidence="3" id="KW-1185">Reference proteome</keyword>
<dbReference type="EMBL" id="JBGFUD010000282">
    <property type="protein sequence ID" value="MFH4974165.1"/>
    <property type="molecule type" value="Genomic_DNA"/>
</dbReference>
<proteinExistence type="inferred from homology"/>
<evidence type="ECO:0000256" key="1">
    <source>
        <dbReference type="ARBA" id="ARBA00008468"/>
    </source>
</evidence>